<protein>
    <recommendedName>
        <fullName evidence="3">Calcium-dependent phosphoinositide phospholipase C</fullName>
    </recommendedName>
</protein>
<dbReference type="Gene3D" id="3.20.20.190">
    <property type="entry name" value="Phosphatidylinositol (PI) phosphodiesterase"/>
    <property type="match status" value="1"/>
</dbReference>
<evidence type="ECO:0000313" key="2">
    <source>
        <dbReference type="Proteomes" id="UP000192610"/>
    </source>
</evidence>
<comment type="caution">
    <text evidence="1">The sequence shown here is derived from an EMBL/GenBank/DDBJ whole genome shotgun (WGS) entry which is preliminary data.</text>
</comment>
<evidence type="ECO:0000313" key="1">
    <source>
        <dbReference type="EMBL" id="OQP48952.1"/>
    </source>
</evidence>
<dbReference type="STRING" id="354355.SAMN05660816_04325"/>
<accession>A0A1V9ESC8</accession>
<evidence type="ECO:0008006" key="3">
    <source>
        <dbReference type="Google" id="ProtNLM"/>
    </source>
</evidence>
<name>A0A1V9ESC8_9BACT</name>
<keyword evidence="2" id="KW-1185">Reference proteome</keyword>
<dbReference type="RefSeq" id="WP_081200442.1">
    <property type="nucleotide sequence ID" value="NZ_FOCZ01000008.1"/>
</dbReference>
<dbReference type="AlphaFoldDB" id="A0A1V9ESC8"/>
<dbReference type="InterPro" id="IPR017946">
    <property type="entry name" value="PLC-like_Pdiesterase_TIM-brl"/>
</dbReference>
<reference evidence="2" key="1">
    <citation type="submission" date="2016-04" db="EMBL/GenBank/DDBJ databases">
        <authorList>
            <person name="Chen L."/>
            <person name="Zhuang W."/>
            <person name="Wang G."/>
        </authorList>
    </citation>
    <scope>NUCLEOTIDE SEQUENCE [LARGE SCALE GENOMIC DNA]</scope>
    <source>
        <strain evidence="2">17621</strain>
    </source>
</reference>
<dbReference type="SUPFAM" id="SSF51695">
    <property type="entry name" value="PLC-like phosphodiesterases"/>
    <property type="match status" value="1"/>
</dbReference>
<sequence>MKALVCLAMGAFAFQMSGNPGLPDNTPINKIQVIGSHNSYKRAIDPALFKVFMEKDSNRVKGLAYAHIPIEEQLKMGLNNLEIDCYRDEKGGKYAHPKGLDMAAGQAPYDPNGEMLKPGYKVFHVPDFDFRTDSYTFAGILTKLRNWSKEHPDHNPVFITLETKGGSEGSNTEELNVKAMDDLDAELVKNLGKEYIITPDDVRGKYATLEEAVLKGNWPTLQSAKGKYLFVLDDHGAKRATYMEGHPSLKGRILFINAEPGTPEAAVLIRNGSKEPGIKELVQKGYIIRTRADGDTKQARVNDRSYFDAACSSGAQIITTDYYLKSTFFDSPYQVYFEGNSKYIRLNPVNNAGNKK</sequence>
<dbReference type="OrthoDB" id="195526at2"/>
<organism evidence="1 2">
    <name type="scientific">Niastella yeongjuensis</name>
    <dbReference type="NCBI Taxonomy" id="354355"/>
    <lineage>
        <taxon>Bacteria</taxon>
        <taxon>Pseudomonadati</taxon>
        <taxon>Bacteroidota</taxon>
        <taxon>Chitinophagia</taxon>
        <taxon>Chitinophagales</taxon>
        <taxon>Chitinophagaceae</taxon>
        <taxon>Niastella</taxon>
    </lineage>
</organism>
<proteinExistence type="predicted"/>
<dbReference type="GO" id="GO:0006629">
    <property type="term" value="P:lipid metabolic process"/>
    <property type="evidence" value="ECO:0007669"/>
    <property type="project" value="InterPro"/>
</dbReference>
<dbReference type="PROSITE" id="PS50007">
    <property type="entry name" value="PIPLC_X_DOMAIN"/>
    <property type="match status" value="1"/>
</dbReference>
<dbReference type="EMBL" id="LVXG01000016">
    <property type="protein sequence ID" value="OQP48952.1"/>
    <property type="molecule type" value="Genomic_DNA"/>
</dbReference>
<dbReference type="GO" id="GO:0008081">
    <property type="term" value="F:phosphoric diester hydrolase activity"/>
    <property type="evidence" value="ECO:0007669"/>
    <property type="project" value="InterPro"/>
</dbReference>
<dbReference type="CDD" id="cd08589">
    <property type="entry name" value="PI-PLCc_SaPLC1_like"/>
    <property type="match status" value="1"/>
</dbReference>
<dbReference type="Proteomes" id="UP000192610">
    <property type="component" value="Unassembled WGS sequence"/>
</dbReference>
<gene>
    <name evidence="1" type="ORF">A4H97_29140</name>
</gene>
<dbReference type="Pfam" id="PF16670">
    <property type="entry name" value="PI-PLC-C1"/>
    <property type="match status" value="1"/>
</dbReference>
<dbReference type="InterPro" id="IPR032075">
    <property type="entry name" value="PI-PLC-C1"/>
</dbReference>